<feature type="domain" description="Amidohydrolase 3" evidence="1">
    <location>
        <begin position="306"/>
        <end position="466"/>
    </location>
</feature>
<protein>
    <submittedName>
        <fullName evidence="2">N-acyl-D-amino-acid deacylase</fullName>
    </submittedName>
</protein>
<evidence type="ECO:0000313" key="2">
    <source>
        <dbReference type="EMBL" id="CDN90357.1"/>
    </source>
</evidence>
<dbReference type="SUPFAM" id="SSF51556">
    <property type="entry name" value="Metallo-dependent hydrolases"/>
    <property type="match status" value="1"/>
</dbReference>
<dbReference type="Gene3D" id="2.30.40.10">
    <property type="entry name" value="Urease, subunit C, domain 1"/>
    <property type="match status" value="1"/>
</dbReference>
<gene>
    <name evidence="2" type="ORF">BN948_04801</name>
</gene>
<dbReference type="InterPro" id="IPR050378">
    <property type="entry name" value="Metallo-dep_Hydrolases_sf"/>
</dbReference>
<reference evidence="3" key="1">
    <citation type="submission" date="2014-11" db="EMBL/GenBank/DDBJ databases">
        <title>Draft genome sequence of Hydrogenophaga intermedia S1.</title>
        <authorList>
            <person name="Gan H.M."/>
            <person name="Chew T.H."/>
            <person name="Stolz A."/>
        </authorList>
    </citation>
    <scope>NUCLEOTIDE SEQUENCE [LARGE SCALE GENOMIC DNA]</scope>
    <source>
        <strain evidence="3">S1</strain>
    </source>
</reference>
<dbReference type="RefSeq" id="WP_009515587.1">
    <property type="nucleotide sequence ID" value="NZ_CCAE010000078.1"/>
</dbReference>
<dbReference type="Pfam" id="PF07969">
    <property type="entry name" value="Amidohydro_3"/>
    <property type="match status" value="2"/>
</dbReference>
<dbReference type="Gene3D" id="3.20.20.140">
    <property type="entry name" value="Metal-dependent hydrolases"/>
    <property type="match status" value="1"/>
</dbReference>
<keyword evidence="3" id="KW-1185">Reference proteome</keyword>
<dbReference type="InterPro" id="IPR011059">
    <property type="entry name" value="Metal-dep_hydrolase_composite"/>
</dbReference>
<dbReference type="Gene3D" id="3.30.1490.130">
    <property type="entry name" value="D-aminoacylase. Domain 3"/>
    <property type="match status" value="1"/>
</dbReference>
<dbReference type="InterPro" id="IPR013108">
    <property type="entry name" value="Amidohydro_3"/>
</dbReference>
<evidence type="ECO:0000313" key="3">
    <source>
        <dbReference type="Proteomes" id="UP000028878"/>
    </source>
</evidence>
<dbReference type="EMBL" id="CCAE010000078">
    <property type="protein sequence ID" value="CDN90357.1"/>
    <property type="molecule type" value="Genomic_DNA"/>
</dbReference>
<dbReference type="Proteomes" id="UP000028878">
    <property type="component" value="Unassembled WGS sequence"/>
</dbReference>
<dbReference type="PANTHER" id="PTHR11647:SF1">
    <property type="entry name" value="COLLAPSIN RESPONSE MEDIATOR PROTEIN"/>
    <property type="match status" value="1"/>
</dbReference>
<dbReference type="SUPFAM" id="SSF51338">
    <property type="entry name" value="Composite domain of metallo-dependent hydrolases"/>
    <property type="match status" value="1"/>
</dbReference>
<organism evidence="2 3">
    <name type="scientific">Hydrogenophaga intermedia</name>
    <dbReference type="NCBI Taxonomy" id="65786"/>
    <lineage>
        <taxon>Bacteria</taxon>
        <taxon>Pseudomonadati</taxon>
        <taxon>Pseudomonadota</taxon>
        <taxon>Betaproteobacteria</taxon>
        <taxon>Burkholderiales</taxon>
        <taxon>Comamonadaceae</taxon>
        <taxon>Hydrogenophaga</taxon>
    </lineage>
</organism>
<dbReference type="GO" id="GO:0016811">
    <property type="term" value="F:hydrolase activity, acting on carbon-nitrogen (but not peptide) bonds, in linear amides"/>
    <property type="evidence" value="ECO:0007669"/>
    <property type="project" value="InterPro"/>
</dbReference>
<dbReference type="CDD" id="cd01297">
    <property type="entry name" value="D-aminoacylase"/>
    <property type="match status" value="1"/>
</dbReference>
<sequence>MTDASAVPDLVIRQATVMDGTGAAARVADVAVRGDRIVMVADRIEGRAPMEINAKGQVLAPGFIDVHTHDDRVVIDDPIHLCKISQGVTTVVTGNCGVSLAPLSLEQRPPPPLDLLSGDPRAFFARFADYLAYLSAEPAAVNVAAQVGHSTLRVATMSDLRRPATPGEISAMRRLLEASLDAGAIGLSTGLFYRTADASSTEEVIAITEAMRGRPRALYTTHMRNEADHIDESLRETFRIGRETGVPVVVSHHKCCGTRNFGRAPETLALIDEANARHPTGLDVYPYDAASSVLDVEKFSDASRIRISWSQAEPAAAGRDLAELAAERGLSMKAMADRLQPAGGIYFMMDEADVQTILKHPRSMIGSDGLPSDTHPHPRLWGTFPRVLGHYSRDLKLFPLETAVHKMTGMSARYFGLVDRGEIREGAFADMVLFSADDIIDTANFDAPATPARGIRSVFVNGRKVYADGQATGARPGQVLRRPD</sequence>
<dbReference type="InterPro" id="IPR023100">
    <property type="entry name" value="D-aminoacylase_insert_dom_sf"/>
</dbReference>
<dbReference type="InterPro" id="IPR032466">
    <property type="entry name" value="Metal_Hydrolase"/>
</dbReference>
<dbReference type="AlphaFoldDB" id="A0A1L1PTU6"/>
<name>A0A1L1PTU6_HYDIT</name>
<accession>A0A1L1PTU6</accession>
<dbReference type="PANTHER" id="PTHR11647">
    <property type="entry name" value="HYDRANTOINASE/DIHYDROPYRIMIDINASE FAMILY MEMBER"/>
    <property type="match status" value="1"/>
</dbReference>
<evidence type="ECO:0000259" key="1">
    <source>
        <dbReference type="Pfam" id="PF07969"/>
    </source>
</evidence>
<dbReference type="GO" id="GO:0016812">
    <property type="term" value="F:hydrolase activity, acting on carbon-nitrogen (but not peptide) bonds, in cyclic amides"/>
    <property type="evidence" value="ECO:0007669"/>
    <property type="project" value="TreeGrafter"/>
</dbReference>
<feature type="domain" description="Amidohydrolase 3" evidence="1">
    <location>
        <begin position="51"/>
        <end position="253"/>
    </location>
</feature>
<dbReference type="GO" id="GO:0005829">
    <property type="term" value="C:cytosol"/>
    <property type="evidence" value="ECO:0007669"/>
    <property type="project" value="TreeGrafter"/>
</dbReference>
<proteinExistence type="predicted"/>